<gene>
    <name evidence="12 15" type="primary">dapB</name>
    <name evidence="15" type="ORF">M9408_02185</name>
</gene>
<comment type="subunit">
    <text evidence="12">Homotetramer.</text>
</comment>
<feature type="binding site" evidence="12">
    <location>
        <position position="44"/>
    </location>
    <ligand>
        <name>NADP(+)</name>
        <dbReference type="ChEBI" id="CHEBI:58349"/>
    </ligand>
</feature>
<comment type="caution">
    <text evidence="12">Was originally thought to be a dihydrodipicolinate reductase (DHDPR), catalyzing the conversion of dihydrodipicolinate to tetrahydrodipicolinate. However, it was shown in E.coli that the substrate of the enzymatic reaction is not dihydrodipicolinate (DHDP) but in fact (2S,4S)-4-hydroxy-2,3,4,5-tetrahydrodipicolinic acid (HTPA), the product released by the DapA-catalyzed reaction.</text>
</comment>
<dbReference type="Pfam" id="PF05173">
    <property type="entry name" value="DapB_C"/>
    <property type="match status" value="1"/>
</dbReference>
<evidence type="ECO:0000259" key="14">
    <source>
        <dbReference type="Pfam" id="PF05173"/>
    </source>
</evidence>
<comment type="similarity">
    <text evidence="1 12">Belongs to the DapB family.</text>
</comment>
<reference evidence="15" key="1">
    <citation type="submission" date="2022-05" db="EMBL/GenBank/DDBJ databases">
        <title>Impact of host demography and evolutionary history on endosymbiont molecular evolution: a test in carpenter ants (Genus Camponotus) and their Blochmannia endosymbionts.</title>
        <authorList>
            <person name="Manthey J.D."/>
            <person name="Giron J.C."/>
            <person name="Hruska J.P."/>
        </authorList>
    </citation>
    <scope>NUCLEOTIDE SEQUENCE</scope>
    <source>
        <strain evidence="15">C-005</strain>
    </source>
</reference>
<feature type="domain" description="Dihydrodipicolinate reductase N-terminal" evidence="13">
    <location>
        <begin position="7"/>
        <end position="134"/>
    </location>
</feature>
<feature type="binding site" evidence="12">
    <location>
        <begin position="12"/>
        <end position="17"/>
    </location>
    <ligand>
        <name>NAD(+)</name>
        <dbReference type="ChEBI" id="CHEBI:57540"/>
    </ligand>
</feature>
<keyword evidence="5 12" id="KW-0560">Oxidoreductase</keyword>
<evidence type="ECO:0000256" key="10">
    <source>
        <dbReference type="ARBA" id="ARBA00049080"/>
    </source>
</evidence>
<feature type="binding site" evidence="12">
    <location>
        <begin position="107"/>
        <end position="109"/>
    </location>
    <ligand>
        <name>NAD(+)</name>
        <dbReference type="ChEBI" id="CHEBI:57540"/>
    </ligand>
</feature>
<keyword evidence="2 12" id="KW-0028">Amino-acid biosynthesis</keyword>
<dbReference type="HAMAP" id="MF_00102">
    <property type="entry name" value="DapB"/>
    <property type="match status" value="1"/>
</dbReference>
<name>A0ABY4SW29_9ENTR</name>
<dbReference type="InterPro" id="IPR036291">
    <property type="entry name" value="NAD(P)-bd_dom_sf"/>
</dbReference>
<feature type="active site" description="Proton donor/acceptor" evidence="12">
    <location>
        <position position="164"/>
    </location>
</feature>
<dbReference type="RefSeq" id="WP_250257033.1">
    <property type="nucleotide sequence ID" value="NZ_CP097763.1"/>
</dbReference>
<comment type="subcellular location">
    <subcellularLocation>
        <location evidence="12">Cytoplasm</location>
    </subcellularLocation>
</comment>
<comment type="caution">
    <text evidence="12">Lacks conserved residue(s) required for the propagation of feature annotation.</text>
</comment>
<dbReference type="EC" id="1.17.1.8" evidence="9 12"/>
<dbReference type="PANTHER" id="PTHR20836:SF0">
    <property type="entry name" value="4-HYDROXY-TETRAHYDRODIPICOLINATE REDUCTASE 1, CHLOROPLASTIC-RELATED"/>
    <property type="match status" value="1"/>
</dbReference>
<feature type="domain" description="Dihydrodipicolinate reductase C-terminal" evidence="14">
    <location>
        <begin position="137"/>
        <end position="277"/>
    </location>
</feature>
<dbReference type="EMBL" id="CP097763">
    <property type="protein sequence ID" value="URJ32815.1"/>
    <property type="molecule type" value="Genomic_DNA"/>
</dbReference>
<keyword evidence="6 12" id="KW-0520">NAD</keyword>
<protein>
    <recommendedName>
        <fullName evidence="9 12">4-hydroxy-tetrahydrodipicolinate reductase</fullName>
        <shortName evidence="12">HTPA reductase</shortName>
        <ecNumber evidence="9 12">1.17.1.8</ecNumber>
    </recommendedName>
</protein>
<dbReference type="InterPro" id="IPR023940">
    <property type="entry name" value="DHDPR_bac"/>
</dbReference>
<feature type="binding site" evidence="12">
    <location>
        <position position="165"/>
    </location>
    <ligand>
        <name>(S)-2,3,4,5-tetrahydrodipicolinate</name>
        <dbReference type="ChEBI" id="CHEBI:16845"/>
    </ligand>
</feature>
<keyword evidence="16" id="KW-1185">Reference proteome</keyword>
<evidence type="ECO:0000256" key="1">
    <source>
        <dbReference type="ARBA" id="ARBA00006642"/>
    </source>
</evidence>
<dbReference type="SUPFAM" id="SSF55347">
    <property type="entry name" value="Glyceraldehyde-3-phosphate dehydrogenase-like, C-terminal domain"/>
    <property type="match status" value="1"/>
</dbReference>
<keyword evidence="12" id="KW-0963">Cytoplasm</keyword>
<dbReference type="InterPro" id="IPR000846">
    <property type="entry name" value="DapB_N"/>
</dbReference>
<dbReference type="Gene3D" id="3.40.50.720">
    <property type="entry name" value="NAD(P)-binding Rossmann-like Domain"/>
    <property type="match status" value="1"/>
</dbReference>
<dbReference type="PIRSF" id="PIRSF000161">
    <property type="entry name" value="DHPR"/>
    <property type="match status" value="1"/>
</dbReference>
<organism evidence="15 16">
    <name type="scientific">Candidatus Blochmannia vicinus</name>
    <name type="common">nom. nud.</name>
    <dbReference type="NCBI Taxonomy" id="251540"/>
    <lineage>
        <taxon>Bacteria</taxon>
        <taxon>Pseudomonadati</taxon>
        <taxon>Pseudomonadota</taxon>
        <taxon>Gammaproteobacteria</taxon>
        <taxon>Enterobacterales</taxon>
        <taxon>Enterobacteriaceae</taxon>
        <taxon>ant endosymbionts</taxon>
        <taxon>Candidatus Blochmanniella</taxon>
    </lineage>
</organism>
<sequence length="283" mass="30724">MNDALLRIAVTGVTGRMGKKIIQCIVKGEKKFSQKIILGAAITRSNASICGMDVGKLIKTDTLGITVTDDLELVKNDFDVLVDFTAPSISMEYLKFCVNNNKNIVIGTTGFNKADESCIMNASRKIGIVFSSNFSIGIALISRLLHRITHIIGDNSDISIVEAHHNKKSDIPSGTALMIKNTIVNALRSTHSIAAMNRNVDYPTYSSVSSSDRNISIHSIRAGNIIGEHTVLFIGSEERLEITHKALDRTIFAHGALHSAIWLGYDKVGLFNIGDTLGINALL</sequence>
<comment type="function">
    <text evidence="12">Catalyzes the conversion of 4-hydroxy-tetrahydrodipicolinate (HTPA) to tetrahydrodipicolinate.</text>
</comment>
<comment type="catalytic activity">
    <reaction evidence="10 12">
        <text>(S)-2,3,4,5-tetrahydrodipicolinate + NADP(+) + H2O = (2S,4S)-4-hydroxy-2,3,4,5-tetrahydrodipicolinate + NADPH + H(+)</text>
        <dbReference type="Rhea" id="RHEA:35331"/>
        <dbReference type="ChEBI" id="CHEBI:15377"/>
        <dbReference type="ChEBI" id="CHEBI:15378"/>
        <dbReference type="ChEBI" id="CHEBI:16845"/>
        <dbReference type="ChEBI" id="CHEBI:57783"/>
        <dbReference type="ChEBI" id="CHEBI:58349"/>
        <dbReference type="ChEBI" id="CHEBI:67139"/>
        <dbReference type="EC" id="1.17.1.8"/>
    </reaction>
</comment>
<keyword evidence="3 12" id="KW-0521">NADP</keyword>
<dbReference type="Pfam" id="PF01113">
    <property type="entry name" value="DapB_N"/>
    <property type="match status" value="1"/>
</dbReference>
<dbReference type="NCBIfam" id="TIGR00036">
    <property type="entry name" value="dapB"/>
    <property type="match status" value="1"/>
</dbReference>
<dbReference type="GO" id="GO:0008839">
    <property type="term" value="F:4-hydroxy-tetrahydrodipicolinate reductase"/>
    <property type="evidence" value="ECO:0007669"/>
    <property type="project" value="UniProtKB-EC"/>
</dbReference>
<feature type="binding site" evidence="12">
    <location>
        <begin position="174"/>
        <end position="175"/>
    </location>
    <ligand>
        <name>(S)-2,3,4,5-tetrahydrodipicolinate</name>
        <dbReference type="ChEBI" id="CHEBI:16845"/>
    </ligand>
</feature>
<dbReference type="CDD" id="cd02274">
    <property type="entry name" value="DHDPR_N"/>
    <property type="match status" value="1"/>
</dbReference>
<proteinExistence type="inferred from homology"/>
<evidence type="ECO:0000256" key="6">
    <source>
        <dbReference type="ARBA" id="ARBA00023027"/>
    </source>
</evidence>
<comment type="catalytic activity">
    <reaction evidence="11 12">
        <text>(S)-2,3,4,5-tetrahydrodipicolinate + NAD(+) + H2O = (2S,4S)-4-hydroxy-2,3,4,5-tetrahydrodipicolinate + NADH + H(+)</text>
        <dbReference type="Rhea" id="RHEA:35323"/>
        <dbReference type="ChEBI" id="CHEBI:15377"/>
        <dbReference type="ChEBI" id="CHEBI:15378"/>
        <dbReference type="ChEBI" id="CHEBI:16845"/>
        <dbReference type="ChEBI" id="CHEBI:57540"/>
        <dbReference type="ChEBI" id="CHEBI:57945"/>
        <dbReference type="ChEBI" id="CHEBI:67139"/>
        <dbReference type="EC" id="1.17.1.8"/>
    </reaction>
</comment>
<dbReference type="InterPro" id="IPR022663">
    <property type="entry name" value="DapB_C"/>
</dbReference>
<evidence type="ECO:0000256" key="5">
    <source>
        <dbReference type="ARBA" id="ARBA00023002"/>
    </source>
</evidence>
<evidence type="ECO:0000313" key="15">
    <source>
        <dbReference type="EMBL" id="URJ32815.1"/>
    </source>
</evidence>
<evidence type="ECO:0000256" key="8">
    <source>
        <dbReference type="ARBA" id="ARBA00037922"/>
    </source>
</evidence>
<dbReference type="Gene3D" id="3.30.360.10">
    <property type="entry name" value="Dihydrodipicolinate Reductase, domain 2"/>
    <property type="match status" value="1"/>
</dbReference>
<feature type="binding site" evidence="12">
    <location>
        <begin position="131"/>
        <end position="134"/>
    </location>
    <ligand>
        <name>NAD(+)</name>
        <dbReference type="ChEBI" id="CHEBI:57540"/>
    </ligand>
</feature>
<evidence type="ECO:0000256" key="3">
    <source>
        <dbReference type="ARBA" id="ARBA00022857"/>
    </source>
</evidence>
<dbReference type="SUPFAM" id="SSF51735">
    <property type="entry name" value="NAD(P)-binding Rossmann-fold domains"/>
    <property type="match status" value="1"/>
</dbReference>
<evidence type="ECO:0000256" key="2">
    <source>
        <dbReference type="ARBA" id="ARBA00022605"/>
    </source>
</evidence>
<evidence type="ECO:0000256" key="12">
    <source>
        <dbReference type="HAMAP-Rule" id="MF_00102"/>
    </source>
</evidence>
<evidence type="ECO:0000259" key="13">
    <source>
        <dbReference type="Pfam" id="PF01113"/>
    </source>
</evidence>
<accession>A0ABY4SW29</accession>
<feature type="active site" description="Proton donor" evidence="12">
    <location>
        <position position="168"/>
    </location>
</feature>
<evidence type="ECO:0000256" key="11">
    <source>
        <dbReference type="ARBA" id="ARBA00049396"/>
    </source>
</evidence>
<comment type="pathway">
    <text evidence="8 12">Amino-acid biosynthesis; L-lysine biosynthesis via DAP pathway; (S)-tetrahydrodipicolinate from L-aspartate: step 4/4.</text>
</comment>
<evidence type="ECO:0000256" key="4">
    <source>
        <dbReference type="ARBA" id="ARBA00022915"/>
    </source>
</evidence>
<evidence type="ECO:0000256" key="7">
    <source>
        <dbReference type="ARBA" id="ARBA00023154"/>
    </source>
</evidence>
<keyword evidence="4 12" id="KW-0220">Diaminopimelate biosynthesis</keyword>
<dbReference type="Proteomes" id="UP001056622">
    <property type="component" value="Chromosome"/>
</dbReference>
<evidence type="ECO:0000256" key="9">
    <source>
        <dbReference type="ARBA" id="ARBA00038983"/>
    </source>
</evidence>
<evidence type="ECO:0000313" key="16">
    <source>
        <dbReference type="Proteomes" id="UP001056622"/>
    </source>
</evidence>
<dbReference type="PANTHER" id="PTHR20836">
    <property type="entry name" value="DIHYDRODIPICOLINATE REDUCTASE"/>
    <property type="match status" value="1"/>
</dbReference>
<keyword evidence="7 12" id="KW-0457">Lysine biosynthesis</keyword>